<dbReference type="InterPro" id="IPR011009">
    <property type="entry name" value="Kinase-like_dom_sf"/>
</dbReference>
<feature type="region of interest" description="Disordered" evidence="15">
    <location>
        <begin position="479"/>
        <end position="503"/>
    </location>
</feature>
<dbReference type="EC" id="2.7.11.1" evidence="3"/>
<evidence type="ECO:0000313" key="17">
    <source>
        <dbReference type="EMBL" id="KAH6880070.1"/>
    </source>
</evidence>
<reference evidence="17 18" key="1">
    <citation type="journal article" date="2021" name="Nat. Commun.">
        <title>Genetic determinants of endophytism in the Arabidopsis root mycobiome.</title>
        <authorList>
            <person name="Mesny F."/>
            <person name="Miyauchi S."/>
            <person name="Thiergart T."/>
            <person name="Pickel B."/>
            <person name="Atanasova L."/>
            <person name="Karlsson M."/>
            <person name="Huettel B."/>
            <person name="Barry K.W."/>
            <person name="Haridas S."/>
            <person name="Chen C."/>
            <person name="Bauer D."/>
            <person name="Andreopoulos W."/>
            <person name="Pangilinan J."/>
            <person name="LaButti K."/>
            <person name="Riley R."/>
            <person name="Lipzen A."/>
            <person name="Clum A."/>
            <person name="Drula E."/>
            <person name="Henrissat B."/>
            <person name="Kohler A."/>
            <person name="Grigoriev I.V."/>
            <person name="Martin F.M."/>
            <person name="Hacquard S."/>
        </authorList>
    </citation>
    <scope>NUCLEOTIDE SEQUENCE [LARGE SCALE GENOMIC DNA]</scope>
    <source>
        <strain evidence="17 18">MPI-CAGE-CH-0241</strain>
    </source>
</reference>
<evidence type="ECO:0000256" key="9">
    <source>
        <dbReference type="ARBA" id="ARBA00022777"/>
    </source>
</evidence>
<dbReference type="AlphaFoldDB" id="A0A9P8VXP9"/>
<dbReference type="InterPro" id="IPR051175">
    <property type="entry name" value="CLK_kinases"/>
</dbReference>
<keyword evidence="7" id="KW-0808">Transferase</keyword>
<dbReference type="GO" id="GO:0005524">
    <property type="term" value="F:ATP binding"/>
    <property type="evidence" value="ECO:0007669"/>
    <property type="project" value="UniProtKB-KW"/>
</dbReference>
<dbReference type="OrthoDB" id="5979581at2759"/>
<gene>
    <name evidence="17" type="ORF">B0T10DRAFT_495785</name>
</gene>
<dbReference type="Gene3D" id="3.30.200.20">
    <property type="entry name" value="Phosphorylase Kinase, domain 1"/>
    <property type="match status" value="1"/>
</dbReference>
<evidence type="ECO:0000256" key="12">
    <source>
        <dbReference type="ARBA" id="ARBA00033194"/>
    </source>
</evidence>
<evidence type="ECO:0000256" key="8">
    <source>
        <dbReference type="ARBA" id="ARBA00022741"/>
    </source>
</evidence>
<evidence type="ECO:0000259" key="16">
    <source>
        <dbReference type="PROSITE" id="PS50011"/>
    </source>
</evidence>
<proteinExistence type="predicted"/>
<evidence type="ECO:0000256" key="15">
    <source>
        <dbReference type="SAM" id="MobiDB-lite"/>
    </source>
</evidence>
<dbReference type="SUPFAM" id="SSF56112">
    <property type="entry name" value="Protein kinase-like (PK-like)"/>
    <property type="match status" value="1"/>
</dbReference>
<evidence type="ECO:0000256" key="1">
    <source>
        <dbReference type="ARBA" id="ARBA00003747"/>
    </source>
</evidence>
<dbReference type="GO" id="GO:0004674">
    <property type="term" value="F:protein serine/threonine kinase activity"/>
    <property type="evidence" value="ECO:0007669"/>
    <property type="project" value="UniProtKB-KW"/>
</dbReference>
<keyword evidence="10" id="KW-0067">ATP-binding</keyword>
<dbReference type="GO" id="GO:0005634">
    <property type="term" value="C:nucleus"/>
    <property type="evidence" value="ECO:0007669"/>
    <property type="project" value="TreeGrafter"/>
</dbReference>
<evidence type="ECO:0000256" key="13">
    <source>
        <dbReference type="ARBA" id="ARBA00047899"/>
    </source>
</evidence>
<keyword evidence="8" id="KW-0547">Nucleotide-binding</keyword>
<dbReference type="InterPro" id="IPR008266">
    <property type="entry name" value="Tyr_kinase_AS"/>
</dbReference>
<dbReference type="SMART" id="SM00220">
    <property type="entry name" value="S_TKc"/>
    <property type="match status" value="1"/>
</dbReference>
<dbReference type="EMBL" id="JAGPYM010000027">
    <property type="protein sequence ID" value="KAH6880070.1"/>
    <property type="molecule type" value="Genomic_DNA"/>
</dbReference>
<comment type="catalytic activity">
    <reaction evidence="13">
        <text>L-threonyl-[protein] + ATP = O-phospho-L-threonyl-[protein] + ADP + H(+)</text>
        <dbReference type="Rhea" id="RHEA:46608"/>
        <dbReference type="Rhea" id="RHEA-COMP:11060"/>
        <dbReference type="Rhea" id="RHEA-COMP:11605"/>
        <dbReference type="ChEBI" id="CHEBI:15378"/>
        <dbReference type="ChEBI" id="CHEBI:30013"/>
        <dbReference type="ChEBI" id="CHEBI:30616"/>
        <dbReference type="ChEBI" id="CHEBI:61977"/>
        <dbReference type="ChEBI" id="CHEBI:456216"/>
        <dbReference type="EC" id="2.7.11.1"/>
    </reaction>
</comment>
<evidence type="ECO:0000256" key="7">
    <source>
        <dbReference type="ARBA" id="ARBA00022679"/>
    </source>
</evidence>
<evidence type="ECO:0000256" key="6">
    <source>
        <dbReference type="ARBA" id="ARBA00022527"/>
    </source>
</evidence>
<evidence type="ECO:0000256" key="3">
    <source>
        <dbReference type="ARBA" id="ARBA00012513"/>
    </source>
</evidence>
<dbReference type="PANTHER" id="PTHR45646:SF11">
    <property type="entry name" value="SERINE_THREONINE-PROTEIN KINASE DOA"/>
    <property type="match status" value="1"/>
</dbReference>
<evidence type="ECO:0000256" key="5">
    <source>
        <dbReference type="ARBA" id="ARBA00019973"/>
    </source>
</evidence>
<comment type="function">
    <text evidence="1">Component of the EKC/KEOPS complex that is required for the formation of a threonylcarbamoyl group on adenosine at position 37 (t(6)A37) in tRNAs that read codons beginning with adenine. The complex is probably involved in the transfer of the threonylcarbamoyl moiety of threonylcarbamoyl-AMP (TC-AMP) to the N6 group of A37. BUD32 has ATPase activity in the context of the EKC/KEOPS complex and likely plays a supporting role to the catalytic subunit KAE1. The EKC/KEOPS complex also promotes both telomere uncapping and telomere elongation. The complex is required for efficient recruitment of transcriptional coactivators.</text>
</comment>
<comment type="caution">
    <text evidence="17">The sequence shown here is derived from an EMBL/GenBank/DDBJ whole genome shotgun (WGS) entry which is preliminary data.</text>
</comment>
<dbReference type="PROSITE" id="PS00109">
    <property type="entry name" value="PROTEIN_KINASE_TYR"/>
    <property type="match status" value="1"/>
</dbReference>
<comment type="catalytic activity">
    <reaction evidence="14">
        <text>L-seryl-[protein] + ATP = O-phospho-L-seryl-[protein] + ADP + H(+)</text>
        <dbReference type="Rhea" id="RHEA:17989"/>
        <dbReference type="Rhea" id="RHEA-COMP:9863"/>
        <dbReference type="Rhea" id="RHEA-COMP:11604"/>
        <dbReference type="ChEBI" id="CHEBI:15378"/>
        <dbReference type="ChEBI" id="CHEBI:29999"/>
        <dbReference type="ChEBI" id="CHEBI:30616"/>
        <dbReference type="ChEBI" id="CHEBI:83421"/>
        <dbReference type="ChEBI" id="CHEBI:456216"/>
        <dbReference type="EC" id="2.7.11.1"/>
    </reaction>
</comment>
<comment type="subunit">
    <text evidence="2">Component of the EKC/KEOPS complex composed of at least BUD32, CGI121, GON7, KAE1 and PCC1; the whole complex dimerizes.</text>
</comment>
<evidence type="ECO:0000256" key="11">
    <source>
        <dbReference type="ARBA" id="ARBA00030980"/>
    </source>
</evidence>
<dbReference type="Gene3D" id="1.10.510.10">
    <property type="entry name" value="Transferase(Phosphotransferase) domain 1"/>
    <property type="match status" value="1"/>
</dbReference>
<feature type="domain" description="Protein kinase" evidence="16">
    <location>
        <begin position="88"/>
        <end position="475"/>
    </location>
</feature>
<dbReference type="InterPro" id="IPR000719">
    <property type="entry name" value="Prot_kinase_dom"/>
</dbReference>
<feature type="compositionally biased region" description="Basic and acidic residues" evidence="15">
    <location>
        <begin position="479"/>
        <end position="492"/>
    </location>
</feature>
<keyword evidence="9 17" id="KW-0418">Kinase</keyword>
<evidence type="ECO:0000256" key="4">
    <source>
        <dbReference type="ARBA" id="ARBA00013948"/>
    </source>
</evidence>
<accession>A0A9P8VXP9</accession>
<name>A0A9P8VXP9_9HYPO</name>
<dbReference type="PROSITE" id="PS50011">
    <property type="entry name" value="PROTEIN_KINASE_DOM"/>
    <property type="match status" value="1"/>
</dbReference>
<dbReference type="Proteomes" id="UP000777438">
    <property type="component" value="Unassembled WGS sequence"/>
</dbReference>
<evidence type="ECO:0000313" key="18">
    <source>
        <dbReference type="Proteomes" id="UP000777438"/>
    </source>
</evidence>
<evidence type="ECO:0000256" key="14">
    <source>
        <dbReference type="ARBA" id="ARBA00048679"/>
    </source>
</evidence>
<keyword evidence="18" id="KW-1185">Reference proteome</keyword>
<keyword evidence="6" id="KW-0723">Serine/threonine-protein kinase</keyword>
<organism evidence="17 18">
    <name type="scientific">Thelonectria olida</name>
    <dbReference type="NCBI Taxonomy" id="1576542"/>
    <lineage>
        <taxon>Eukaryota</taxon>
        <taxon>Fungi</taxon>
        <taxon>Dikarya</taxon>
        <taxon>Ascomycota</taxon>
        <taxon>Pezizomycotina</taxon>
        <taxon>Sordariomycetes</taxon>
        <taxon>Hypocreomycetidae</taxon>
        <taxon>Hypocreales</taxon>
        <taxon>Nectriaceae</taxon>
        <taxon>Thelonectria</taxon>
    </lineage>
</organism>
<dbReference type="PANTHER" id="PTHR45646">
    <property type="entry name" value="SERINE/THREONINE-PROTEIN KINASE DOA-RELATED"/>
    <property type="match status" value="1"/>
</dbReference>
<sequence length="503" mass="58189">MQTPSHKPPEISHDLFPPIPPFFISHWPRVMSSEAPKEDTPARAPEERWFEWYGHEIIRAYPHENLDEYKTGGFHPAELGDTLQNGRYTIRHKISFGGSSIVWLARDAEEERWVSIKIKKARYSTPEIDNDPEVKSLRALENHFLSTPQENPRCFAPLLDCFQHKGPSGTHNCLVLEFLGPSINHMVIMFGQFWKEDKWDYQGNFWPSTVLRSSRQLLEAIEFIEDAGIVHGDISPGNVVFTCYEHITTDEALWELMGQPDQVPYCGEEPKSPHLPKHLVSRASFSGWGEDGWEDIRIVDWHGSFPVDEPRCGKDVPQNRSLFSPENFFASTLGPKHDFWGAGCVIYYLFFQELPFSYMYTDYAFLESIIRKLGPLPEGWQARWEEMRNENGEVSHQLGEVQDDRRITTTFEPRRESIMKQMEEEEEQGDYEKGEYEDDDFEALKGLLGVMMGLLRYEPEKRMSVPEALQCIQWIDHQRESTPADAESRGASEDDCNSVMSEL</sequence>
<protein>
    <recommendedName>
        <fullName evidence="5">EKC/KEOPS complex subunit BUD32</fullName>
        <ecNumber evidence="3">2.7.11.1</ecNumber>
    </recommendedName>
    <alternativeName>
        <fullName evidence="11 12">Atypical Serine/threonine protein kinase BUD32</fullName>
    </alternativeName>
    <alternativeName>
        <fullName evidence="4">EKC/KEOPS complex subunit bud32</fullName>
    </alternativeName>
</protein>
<evidence type="ECO:0000256" key="2">
    <source>
        <dbReference type="ARBA" id="ARBA00011534"/>
    </source>
</evidence>
<evidence type="ECO:0000256" key="10">
    <source>
        <dbReference type="ARBA" id="ARBA00022840"/>
    </source>
</evidence>